<dbReference type="PANTHER" id="PTHR15744">
    <property type="entry name" value="BLOM7"/>
    <property type="match status" value="1"/>
</dbReference>
<dbReference type="InterPro" id="IPR055256">
    <property type="entry name" value="KH_1_KHDC4/BBP-like"/>
</dbReference>
<comment type="function">
    <text evidence="4">RNA-binding protein involved in pre-mRNA splicing. Interacts with the PRP19C/Prp19 complex/NTC/Nineteen complex which is part of the spliceosome. Involved in regulating splice site selection. Binds preferentially RNA with A/C rich sequences and poly-C stretches.</text>
</comment>
<reference evidence="7 8" key="1">
    <citation type="submission" date="2021-06" db="EMBL/GenBank/DDBJ databases">
        <authorList>
            <person name="Palmer J.M."/>
        </authorList>
    </citation>
    <scope>NUCLEOTIDE SEQUENCE [LARGE SCALE GENOMIC DNA]</scope>
    <source>
        <strain evidence="7 8">GA_2019</strain>
        <tissue evidence="7">Muscle</tissue>
    </source>
</reference>
<name>A0ABV0NLL2_9TELE</name>
<organism evidence="7 8">
    <name type="scientific">Goodea atripinnis</name>
    <dbReference type="NCBI Taxonomy" id="208336"/>
    <lineage>
        <taxon>Eukaryota</taxon>
        <taxon>Metazoa</taxon>
        <taxon>Chordata</taxon>
        <taxon>Craniata</taxon>
        <taxon>Vertebrata</taxon>
        <taxon>Euteleostomi</taxon>
        <taxon>Actinopterygii</taxon>
        <taxon>Neopterygii</taxon>
        <taxon>Teleostei</taxon>
        <taxon>Neoteleostei</taxon>
        <taxon>Acanthomorphata</taxon>
        <taxon>Ovalentaria</taxon>
        <taxon>Atherinomorphae</taxon>
        <taxon>Cyprinodontiformes</taxon>
        <taxon>Goodeidae</taxon>
        <taxon>Goodea</taxon>
    </lineage>
</organism>
<feature type="region of interest" description="Disordered" evidence="5">
    <location>
        <begin position="1"/>
        <end position="22"/>
    </location>
</feature>
<dbReference type="Pfam" id="PF22675">
    <property type="entry name" value="KH-I_KHDC4-BBP"/>
    <property type="match status" value="1"/>
</dbReference>
<evidence type="ECO:0000313" key="8">
    <source>
        <dbReference type="Proteomes" id="UP001476798"/>
    </source>
</evidence>
<evidence type="ECO:0000256" key="1">
    <source>
        <dbReference type="ARBA" id="ARBA00006093"/>
    </source>
</evidence>
<evidence type="ECO:0000256" key="2">
    <source>
        <dbReference type="ARBA" id="ARBA00017795"/>
    </source>
</evidence>
<keyword evidence="8" id="KW-1185">Reference proteome</keyword>
<feature type="domain" description="KHDC4/BBP-like KH-domain type I" evidence="6">
    <location>
        <begin position="79"/>
        <end position="132"/>
    </location>
</feature>
<accession>A0ABV0NLL2</accession>
<dbReference type="InterPro" id="IPR047889">
    <property type="entry name" value="KHDC4_KH-I_second"/>
</dbReference>
<dbReference type="PANTHER" id="PTHR15744:SF1">
    <property type="entry name" value="KH HOMOLOGY DOMAIN-CONTAINING PROTEIN 4"/>
    <property type="match status" value="1"/>
</dbReference>
<evidence type="ECO:0000256" key="3">
    <source>
        <dbReference type="ARBA" id="ARBA00030267"/>
    </source>
</evidence>
<dbReference type="InterPro" id="IPR031121">
    <property type="entry name" value="RIK/BLOM7"/>
</dbReference>
<protein>
    <recommendedName>
        <fullName evidence="2">KH homology domain-containing protein 4</fullName>
    </recommendedName>
    <alternativeName>
        <fullName evidence="3">Brings lots of money 7</fullName>
    </alternativeName>
</protein>
<evidence type="ECO:0000259" key="6">
    <source>
        <dbReference type="Pfam" id="PF22675"/>
    </source>
</evidence>
<dbReference type="SUPFAM" id="SSF54791">
    <property type="entry name" value="Eukaryotic type KH-domain (KH-domain type I)"/>
    <property type="match status" value="1"/>
</dbReference>
<evidence type="ECO:0000256" key="4">
    <source>
        <dbReference type="ARBA" id="ARBA00045732"/>
    </source>
</evidence>
<proteinExistence type="inferred from homology"/>
<dbReference type="Gene3D" id="3.30.1370.10">
    <property type="entry name" value="K Homology domain, type 1"/>
    <property type="match status" value="1"/>
</dbReference>
<comment type="similarity">
    <text evidence="1">Belongs to the KHDC4 family.</text>
</comment>
<dbReference type="EMBL" id="JAHRIO010040628">
    <property type="protein sequence ID" value="MEQ2171448.1"/>
    <property type="molecule type" value="Genomic_DNA"/>
</dbReference>
<evidence type="ECO:0000313" key="7">
    <source>
        <dbReference type="EMBL" id="MEQ2171448.1"/>
    </source>
</evidence>
<comment type="caution">
    <text evidence="7">The sequence shown here is derived from an EMBL/GenBank/DDBJ whole genome shotgun (WGS) entry which is preliminary data.</text>
</comment>
<dbReference type="CDD" id="cd22386">
    <property type="entry name" value="KH-I_KHDC4_rpt2"/>
    <property type="match status" value="1"/>
</dbReference>
<gene>
    <name evidence="7" type="ORF">GOODEAATRI_010837</name>
</gene>
<dbReference type="Proteomes" id="UP001476798">
    <property type="component" value="Unassembled WGS sequence"/>
</dbReference>
<feature type="non-terminal residue" evidence="7">
    <location>
        <position position="1"/>
    </location>
</feature>
<sequence length="140" mass="15103">RRSKWDQPDAGTGGSGGMREAETAPCGALDAAAAVAAKINAMLVAKGKLKPSQITSPLPTDKMHYVQDKIFVGLEHTVPGFVVKERVEGPACSYLQHIQAETGAKVFLRGKGSGCLEPASGREAFEPMYIYIRWVLLCWL</sequence>
<dbReference type="InterPro" id="IPR036612">
    <property type="entry name" value="KH_dom_type_1_sf"/>
</dbReference>
<evidence type="ECO:0000256" key="5">
    <source>
        <dbReference type="SAM" id="MobiDB-lite"/>
    </source>
</evidence>